<dbReference type="EMBL" id="SLWR01000008">
    <property type="protein sequence ID" value="TCO45603.1"/>
    <property type="molecule type" value="Genomic_DNA"/>
</dbReference>
<dbReference type="CDD" id="cd00383">
    <property type="entry name" value="trans_reg_C"/>
    <property type="match status" value="1"/>
</dbReference>
<dbReference type="GO" id="GO:0004177">
    <property type="term" value="F:aminopeptidase activity"/>
    <property type="evidence" value="ECO:0007669"/>
    <property type="project" value="UniProtKB-KW"/>
</dbReference>
<dbReference type="PANTHER" id="PTHR43433:SF8">
    <property type="entry name" value="BIFUNCTIONAL LIPASE_ADENYLATE CYCLASE LIPJ"/>
    <property type="match status" value="1"/>
</dbReference>
<dbReference type="GO" id="GO:0003677">
    <property type="term" value="F:DNA binding"/>
    <property type="evidence" value="ECO:0007669"/>
    <property type="project" value="UniProtKB-UniRule"/>
</dbReference>
<comment type="caution">
    <text evidence="4">The sequence shown here is derived from an EMBL/GenBank/DDBJ whole genome shotgun (WGS) entry which is preliminary data.</text>
</comment>
<dbReference type="InterPro" id="IPR000073">
    <property type="entry name" value="AB_hydrolase_1"/>
</dbReference>
<keyword evidence="4" id="KW-0645">Protease</keyword>
<dbReference type="PRINTS" id="PR00111">
    <property type="entry name" value="ABHYDROLASE"/>
</dbReference>
<dbReference type="Pfam" id="PF12146">
    <property type="entry name" value="Hydrolase_4"/>
    <property type="match status" value="1"/>
</dbReference>
<evidence type="ECO:0000313" key="5">
    <source>
        <dbReference type="Proteomes" id="UP000295573"/>
    </source>
</evidence>
<dbReference type="InterPro" id="IPR016032">
    <property type="entry name" value="Sig_transdc_resp-reg_C-effctor"/>
</dbReference>
<keyword evidence="1 2" id="KW-0238">DNA-binding</keyword>
<dbReference type="AlphaFoldDB" id="A0A4R2IKT3"/>
<dbReference type="InterPro" id="IPR050471">
    <property type="entry name" value="AB_hydrolase"/>
</dbReference>
<dbReference type="Pfam" id="PF00486">
    <property type="entry name" value="Trans_reg_C"/>
    <property type="match status" value="1"/>
</dbReference>
<gene>
    <name evidence="4" type="ORF">EV646_108226</name>
</gene>
<dbReference type="InterPro" id="IPR036388">
    <property type="entry name" value="WH-like_DNA-bd_sf"/>
</dbReference>
<organism evidence="4 5">
    <name type="scientific">Kribbella antiqua</name>
    <dbReference type="NCBI Taxonomy" id="2512217"/>
    <lineage>
        <taxon>Bacteria</taxon>
        <taxon>Bacillati</taxon>
        <taxon>Actinomycetota</taxon>
        <taxon>Actinomycetes</taxon>
        <taxon>Propionibacteriales</taxon>
        <taxon>Kribbellaceae</taxon>
        <taxon>Kribbella</taxon>
    </lineage>
</organism>
<evidence type="ECO:0000313" key="4">
    <source>
        <dbReference type="EMBL" id="TCO45603.1"/>
    </source>
</evidence>
<dbReference type="PANTHER" id="PTHR43433">
    <property type="entry name" value="HYDROLASE, ALPHA/BETA FOLD FAMILY PROTEIN"/>
    <property type="match status" value="1"/>
</dbReference>
<reference evidence="4 5" key="1">
    <citation type="journal article" date="2015" name="Stand. Genomic Sci.">
        <title>Genomic Encyclopedia of Bacterial and Archaeal Type Strains, Phase III: the genomes of soil and plant-associated and newly described type strains.</title>
        <authorList>
            <person name="Whitman W.B."/>
            <person name="Woyke T."/>
            <person name="Klenk H.P."/>
            <person name="Zhou Y."/>
            <person name="Lilburn T.G."/>
            <person name="Beck B.J."/>
            <person name="De Vos P."/>
            <person name="Vandamme P."/>
            <person name="Eisen J.A."/>
            <person name="Garrity G."/>
            <person name="Hugenholtz P."/>
            <person name="Kyrpides N.C."/>
        </authorList>
    </citation>
    <scope>NUCLEOTIDE SEQUENCE [LARGE SCALE GENOMIC DNA]</scope>
    <source>
        <strain evidence="4 5">VKM Ac-2541</strain>
    </source>
</reference>
<keyword evidence="5" id="KW-1185">Reference proteome</keyword>
<dbReference type="InterPro" id="IPR001867">
    <property type="entry name" value="OmpR/PhoB-type_DNA-bd"/>
</dbReference>
<dbReference type="Gene3D" id="1.10.10.10">
    <property type="entry name" value="Winged helix-like DNA-binding domain superfamily/Winged helix DNA-binding domain"/>
    <property type="match status" value="1"/>
</dbReference>
<dbReference type="GO" id="GO:0006355">
    <property type="term" value="P:regulation of DNA-templated transcription"/>
    <property type="evidence" value="ECO:0007669"/>
    <property type="project" value="InterPro"/>
</dbReference>
<dbReference type="SUPFAM" id="SSF46894">
    <property type="entry name" value="C-terminal effector domain of the bipartite response regulators"/>
    <property type="match status" value="1"/>
</dbReference>
<dbReference type="Proteomes" id="UP000295573">
    <property type="component" value="Unassembled WGS sequence"/>
</dbReference>
<dbReference type="SUPFAM" id="SSF53474">
    <property type="entry name" value="alpha/beta-Hydrolases"/>
    <property type="match status" value="1"/>
</dbReference>
<proteinExistence type="predicted"/>
<keyword evidence="4" id="KW-0031">Aminopeptidase</keyword>
<feature type="domain" description="OmpR/PhoB-type" evidence="3">
    <location>
        <begin position="1"/>
        <end position="98"/>
    </location>
</feature>
<dbReference type="SMART" id="SM00862">
    <property type="entry name" value="Trans_reg_C"/>
    <property type="match status" value="1"/>
</dbReference>
<evidence type="ECO:0000256" key="1">
    <source>
        <dbReference type="ARBA" id="ARBA00023125"/>
    </source>
</evidence>
<dbReference type="GO" id="GO:0000160">
    <property type="term" value="P:phosphorelay signal transduction system"/>
    <property type="evidence" value="ECO:0007669"/>
    <property type="project" value="InterPro"/>
</dbReference>
<name>A0A4R2IKT3_9ACTN</name>
<dbReference type="Gene3D" id="3.40.50.1820">
    <property type="entry name" value="alpha/beta hydrolase"/>
    <property type="match status" value="1"/>
</dbReference>
<keyword evidence="4" id="KW-0378">Hydrolase</keyword>
<dbReference type="PROSITE" id="PS51755">
    <property type="entry name" value="OMPR_PHOB"/>
    <property type="match status" value="1"/>
</dbReference>
<sequence length="507" mass="55127">MLAFDGDLEFDPALFEVRRAGVPVPLEPQAFDVLAYLVSHRDRVVAKEELMDGVWGGRFVSETAVTSRIKQVRRALGDDGHRQRMIRTLHGRGYRFVAPIEKRAVEPIRYTVSDGLHIAYQVTGGGDLDIVLISGFVSHLELDWGDPRHAHFLHRLGSFGRLIRFDKRGTGMSDRPSGLPDVETRMHDVLAVMDAVGSRRAVLVGYSEGGPMAIMCAAAHPERVAGLVLYGCYAKRVWSEDYPWAQTQEERAAYTDILVNRWDWEADMRLRCPSADVPMQKWWAQRMRASATPSTVRALMDMNSLVDVRDALPAVRIPTLVLHRVDDALVDVGGARFLAERIPGARLELLEGADHFVSGNPDQILDSIERFVNDLPGHTGHPLALAAVTAPVGPGAGELTSSLVEAGGRRCKGPGGRTVVLFDGPATAVRAGLAQLHSVDKLGVAIAEVPRDEAEVDAYGVQVALDLADQAAPGSLWLTPGVRDLLAGSGVVIEEVDGAVFRAVSTQ</sequence>
<feature type="DNA-binding region" description="OmpR/PhoB-type" evidence="2">
    <location>
        <begin position="1"/>
        <end position="98"/>
    </location>
</feature>
<accession>A0A4R2IKT3</accession>
<dbReference type="InterPro" id="IPR029058">
    <property type="entry name" value="AB_hydrolase_fold"/>
</dbReference>
<evidence type="ECO:0000259" key="3">
    <source>
        <dbReference type="PROSITE" id="PS51755"/>
    </source>
</evidence>
<evidence type="ECO:0000256" key="2">
    <source>
        <dbReference type="PROSITE-ProRule" id="PRU01091"/>
    </source>
</evidence>
<protein>
    <submittedName>
        <fullName evidence="4">Serine aminopeptidase S33 family</fullName>
    </submittedName>
</protein>
<dbReference type="InterPro" id="IPR022742">
    <property type="entry name" value="Hydrolase_4"/>
</dbReference>